<dbReference type="InterPro" id="IPR050360">
    <property type="entry name" value="MFS_Sugar_Transporters"/>
</dbReference>
<keyword evidence="10" id="KW-1185">Reference proteome</keyword>
<keyword evidence="4 7" id="KW-1133">Transmembrane helix</keyword>
<dbReference type="GeneID" id="54479853"/>
<dbReference type="InterPro" id="IPR036259">
    <property type="entry name" value="MFS_trans_sf"/>
</dbReference>
<keyword evidence="3 7" id="KW-0812">Transmembrane</keyword>
<evidence type="ECO:0000256" key="6">
    <source>
        <dbReference type="SAM" id="MobiDB-lite"/>
    </source>
</evidence>
<dbReference type="Proteomes" id="UP000799767">
    <property type="component" value="Unassembled WGS sequence"/>
</dbReference>
<feature type="transmembrane region" description="Helical" evidence="7">
    <location>
        <begin position="96"/>
        <end position="124"/>
    </location>
</feature>
<dbReference type="OrthoDB" id="6612291at2759"/>
<dbReference type="PANTHER" id="PTHR48022">
    <property type="entry name" value="PLASTIDIC GLUCOSE TRANSPORTER 4"/>
    <property type="match status" value="1"/>
</dbReference>
<evidence type="ECO:0000256" key="1">
    <source>
        <dbReference type="ARBA" id="ARBA00004141"/>
    </source>
</evidence>
<gene>
    <name evidence="9" type="ORF">BDY17DRAFT_93966</name>
</gene>
<sequence length="526" mass="59348">MAQETLVERKHVIRWSLLWVVFFAAFVSMSYGASNAIISTTIGQPSWYRAMELDEGQKHYHQRNALLGATSSLFYAGGFFGPFVHGWVADAYGRKWSMFVACATVLVSQALITGAVNIGMFICFRFFAGWGAYHCVAAAPNYITEIVPPRDRGMLTDIHAVGINVAYVVTGYIGLGFFFFESSDAWRGPLALTMIPPLVVCLGIYWIPESPRWLLSKGREEEAWEVLSRLHRDPTDANNEFARREFYQIRKQIELDRTLPATYREIFTRPSYRKRAIITITLLFCVMSSGILVIQNYGVIIFGKLGFDNVQQLLFQTGYTANCLLWSLVAMTFVDRVSRTRLLGTGYGMCAFFLTMLTILLSVYEKTTNRAGLGACVAMIFLYNVSFELGLDGPEFFYQAEIWPSHLRAKGYALATCVYSGINIVWLQAAPTAFATIGYYYYIIFIVCSVFGSLMAFFYFPDTLHKPLEEVAALFGDQDLVVVYQQQLGDSELGDSIKEKETHDREKDEMKKAPSVDKISNADVSF</sequence>
<evidence type="ECO:0000256" key="5">
    <source>
        <dbReference type="ARBA" id="ARBA00023136"/>
    </source>
</evidence>
<dbReference type="GO" id="GO:0016020">
    <property type="term" value="C:membrane"/>
    <property type="evidence" value="ECO:0007669"/>
    <property type="project" value="UniProtKB-SubCell"/>
</dbReference>
<dbReference type="RefSeq" id="XP_033591503.1">
    <property type="nucleotide sequence ID" value="XM_033738852.1"/>
</dbReference>
<feature type="transmembrane region" description="Helical" evidence="7">
    <location>
        <begin position="160"/>
        <end position="180"/>
    </location>
</feature>
<feature type="transmembrane region" description="Helical" evidence="7">
    <location>
        <begin position="370"/>
        <end position="391"/>
    </location>
</feature>
<evidence type="ECO:0000256" key="4">
    <source>
        <dbReference type="ARBA" id="ARBA00022989"/>
    </source>
</evidence>
<evidence type="ECO:0000313" key="9">
    <source>
        <dbReference type="EMBL" id="KAF2484934.1"/>
    </source>
</evidence>
<organism evidence="9 10">
    <name type="scientific">Neohortaea acidophila</name>
    <dbReference type="NCBI Taxonomy" id="245834"/>
    <lineage>
        <taxon>Eukaryota</taxon>
        <taxon>Fungi</taxon>
        <taxon>Dikarya</taxon>
        <taxon>Ascomycota</taxon>
        <taxon>Pezizomycotina</taxon>
        <taxon>Dothideomycetes</taxon>
        <taxon>Dothideomycetidae</taxon>
        <taxon>Mycosphaerellales</taxon>
        <taxon>Teratosphaeriaceae</taxon>
        <taxon>Neohortaea</taxon>
    </lineage>
</organism>
<comment type="subcellular location">
    <subcellularLocation>
        <location evidence="1">Membrane</location>
        <topology evidence="1">Multi-pass membrane protein</topology>
    </subcellularLocation>
</comment>
<dbReference type="InterPro" id="IPR005828">
    <property type="entry name" value="MFS_sugar_transport-like"/>
</dbReference>
<feature type="transmembrane region" description="Helical" evidence="7">
    <location>
        <begin position="346"/>
        <end position="364"/>
    </location>
</feature>
<dbReference type="EMBL" id="MU001633">
    <property type="protein sequence ID" value="KAF2484934.1"/>
    <property type="molecule type" value="Genomic_DNA"/>
</dbReference>
<keyword evidence="5 7" id="KW-0472">Membrane</keyword>
<name>A0A6A6PYX1_9PEZI</name>
<feature type="region of interest" description="Disordered" evidence="6">
    <location>
        <begin position="493"/>
        <end position="526"/>
    </location>
</feature>
<proteinExistence type="inferred from homology"/>
<dbReference type="AlphaFoldDB" id="A0A6A6PYX1"/>
<protein>
    <submittedName>
        <fullName evidence="9">General substrate transporter</fullName>
    </submittedName>
</protein>
<evidence type="ECO:0000256" key="2">
    <source>
        <dbReference type="ARBA" id="ARBA00010992"/>
    </source>
</evidence>
<dbReference type="PANTHER" id="PTHR48022:SF11">
    <property type="entry name" value="MONOSACCHARIDE TRANSPORTER (HXT8), PUTATIVE (AFU_ORTHOLOGUE AFUA_2G08120)-RELATED"/>
    <property type="match status" value="1"/>
</dbReference>
<reference evidence="9" key="1">
    <citation type="journal article" date="2020" name="Stud. Mycol.">
        <title>101 Dothideomycetes genomes: a test case for predicting lifestyles and emergence of pathogens.</title>
        <authorList>
            <person name="Haridas S."/>
            <person name="Albert R."/>
            <person name="Binder M."/>
            <person name="Bloem J."/>
            <person name="Labutti K."/>
            <person name="Salamov A."/>
            <person name="Andreopoulos B."/>
            <person name="Baker S."/>
            <person name="Barry K."/>
            <person name="Bills G."/>
            <person name="Bluhm B."/>
            <person name="Cannon C."/>
            <person name="Castanera R."/>
            <person name="Culley D."/>
            <person name="Daum C."/>
            <person name="Ezra D."/>
            <person name="Gonzalez J."/>
            <person name="Henrissat B."/>
            <person name="Kuo A."/>
            <person name="Liang C."/>
            <person name="Lipzen A."/>
            <person name="Lutzoni F."/>
            <person name="Magnuson J."/>
            <person name="Mondo S."/>
            <person name="Nolan M."/>
            <person name="Ohm R."/>
            <person name="Pangilinan J."/>
            <person name="Park H.-J."/>
            <person name="Ramirez L."/>
            <person name="Alfaro M."/>
            <person name="Sun H."/>
            <person name="Tritt A."/>
            <person name="Yoshinaga Y."/>
            <person name="Zwiers L.-H."/>
            <person name="Turgeon B."/>
            <person name="Goodwin S."/>
            <person name="Spatafora J."/>
            <person name="Crous P."/>
            <person name="Grigoriev I."/>
        </authorList>
    </citation>
    <scope>NUCLEOTIDE SEQUENCE</scope>
    <source>
        <strain evidence="9">CBS 113389</strain>
    </source>
</reference>
<feature type="transmembrane region" description="Helical" evidence="7">
    <location>
        <begin position="186"/>
        <end position="207"/>
    </location>
</feature>
<dbReference type="PROSITE" id="PS50850">
    <property type="entry name" value="MFS"/>
    <property type="match status" value="1"/>
</dbReference>
<evidence type="ECO:0000313" key="10">
    <source>
        <dbReference type="Proteomes" id="UP000799767"/>
    </source>
</evidence>
<dbReference type="SUPFAM" id="SSF103473">
    <property type="entry name" value="MFS general substrate transporter"/>
    <property type="match status" value="1"/>
</dbReference>
<comment type="similarity">
    <text evidence="2">Belongs to the major facilitator superfamily. Sugar transporter (TC 2.A.1.1) family.</text>
</comment>
<dbReference type="Pfam" id="PF00083">
    <property type="entry name" value="Sugar_tr"/>
    <property type="match status" value="1"/>
</dbReference>
<dbReference type="GO" id="GO:0005351">
    <property type="term" value="F:carbohydrate:proton symporter activity"/>
    <property type="evidence" value="ECO:0007669"/>
    <property type="project" value="TreeGrafter"/>
</dbReference>
<feature type="compositionally biased region" description="Basic and acidic residues" evidence="6">
    <location>
        <begin position="495"/>
        <end position="515"/>
    </location>
</feature>
<feature type="transmembrane region" description="Helical" evidence="7">
    <location>
        <begin position="17"/>
        <end position="43"/>
    </location>
</feature>
<feature type="transmembrane region" description="Helical" evidence="7">
    <location>
        <begin position="276"/>
        <end position="301"/>
    </location>
</feature>
<feature type="transmembrane region" description="Helical" evidence="7">
    <location>
        <begin position="64"/>
        <end position="84"/>
    </location>
</feature>
<dbReference type="InterPro" id="IPR020846">
    <property type="entry name" value="MFS_dom"/>
</dbReference>
<feature type="transmembrane region" description="Helical" evidence="7">
    <location>
        <begin position="412"/>
        <end position="433"/>
    </location>
</feature>
<feature type="transmembrane region" description="Helical" evidence="7">
    <location>
        <begin position="313"/>
        <end position="334"/>
    </location>
</feature>
<evidence type="ECO:0000256" key="7">
    <source>
        <dbReference type="SAM" id="Phobius"/>
    </source>
</evidence>
<accession>A0A6A6PYX1</accession>
<dbReference type="Gene3D" id="1.20.1250.20">
    <property type="entry name" value="MFS general substrate transporter like domains"/>
    <property type="match status" value="1"/>
</dbReference>
<evidence type="ECO:0000256" key="3">
    <source>
        <dbReference type="ARBA" id="ARBA00022692"/>
    </source>
</evidence>
<evidence type="ECO:0000259" key="8">
    <source>
        <dbReference type="PROSITE" id="PS50850"/>
    </source>
</evidence>
<feature type="transmembrane region" description="Helical" evidence="7">
    <location>
        <begin position="439"/>
        <end position="460"/>
    </location>
</feature>
<feature type="domain" description="Major facilitator superfamily (MFS) profile" evidence="8">
    <location>
        <begin position="20"/>
        <end position="464"/>
    </location>
</feature>